<name>A0A0D2MSX6_9CHLO</name>
<dbReference type="AlphaFoldDB" id="A0A0D2MSX6"/>
<organism evidence="2 3">
    <name type="scientific">Monoraphidium neglectum</name>
    <dbReference type="NCBI Taxonomy" id="145388"/>
    <lineage>
        <taxon>Eukaryota</taxon>
        <taxon>Viridiplantae</taxon>
        <taxon>Chlorophyta</taxon>
        <taxon>core chlorophytes</taxon>
        <taxon>Chlorophyceae</taxon>
        <taxon>CS clade</taxon>
        <taxon>Sphaeropleales</taxon>
        <taxon>Selenastraceae</taxon>
        <taxon>Monoraphidium</taxon>
    </lineage>
</organism>
<sequence>MARGRGALQAAPLPAAAPASGTAEDPLGAAAHSRPQQPGQAVRRLAAPPRPQSLEADVPHVQHLQERSQRAVAQGGGAPAWVEPWVAPPRVQQPDQQQQQQQPRRQPAAAARTALAGGKRRLEAETAAGLPGAIDAPRKLQAVVAAAAGRVAGGRGWQAAPAAPATAAVVGRPHGGSRGGSEAAAGPRSPAAASAHGHSQLEADDTQHTAAPTPTISRRSWPGANPLSGLLGAAQGLLAPPPGPAAPVAPQVDAPPPSRRLPPTRALSAAPPAPAAAHRPHDGLSAVRFVVLPHLAPADTQHPANPLAAVAAGAMALLRSLSGQQQQLLLQQPIGGGGGARAQLRGVDALVVAVDTDAALLGDGAAAAPVARAALGSGLPAVALLLRAATGAPQQVWEEAQVRLSELLGGTMPVAPLDVNGIMDNEAGAADLAAGHPRASPVAARWEPALAALPSGRRAALRGQVAAARAALQTALTRGDADWAIPLQRSKL</sequence>
<protein>
    <submittedName>
        <fullName evidence="2">Uncharacterized protein</fullName>
    </submittedName>
</protein>
<dbReference type="GeneID" id="25737296"/>
<feature type="compositionally biased region" description="Low complexity" evidence="1">
    <location>
        <begin position="226"/>
        <end position="238"/>
    </location>
</feature>
<evidence type="ECO:0000256" key="1">
    <source>
        <dbReference type="SAM" id="MobiDB-lite"/>
    </source>
</evidence>
<dbReference type="EMBL" id="KK100832">
    <property type="protein sequence ID" value="KIZ03537.1"/>
    <property type="molecule type" value="Genomic_DNA"/>
</dbReference>
<dbReference type="RefSeq" id="XP_013902556.1">
    <property type="nucleotide sequence ID" value="XM_014047102.1"/>
</dbReference>
<feature type="region of interest" description="Disordered" evidence="1">
    <location>
        <begin position="168"/>
        <end position="279"/>
    </location>
</feature>
<feature type="compositionally biased region" description="Pro residues" evidence="1">
    <location>
        <begin position="239"/>
        <end position="260"/>
    </location>
</feature>
<evidence type="ECO:0000313" key="3">
    <source>
        <dbReference type="Proteomes" id="UP000054498"/>
    </source>
</evidence>
<gene>
    <name evidence="2" type="ORF">MNEG_4419</name>
</gene>
<dbReference type="KEGG" id="mng:MNEG_4419"/>
<feature type="compositionally biased region" description="Basic and acidic residues" evidence="1">
    <location>
        <begin position="57"/>
        <end position="69"/>
    </location>
</feature>
<proteinExistence type="predicted"/>
<feature type="compositionally biased region" description="Low complexity" evidence="1">
    <location>
        <begin position="79"/>
        <end position="112"/>
    </location>
</feature>
<keyword evidence="3" id="KW-1185">Reference proteome</keyword>
<feature type="compositionally biased region" description="Low complexity" evidence="1">
    <location>
        <begin position="180"/>
        <end position="198"/>
    </location>
</feature>
<feature type="compositionally biased region" description="Low complexity" evidence="1">
    <location>
        <begin position="7"/>
        <end position="19"/>
    </location>
</feature>
<feature type="compositionally biased region" description="Low complexity" evidence="1">
    <location>
        <begin position="261"/>
        <end position="270"/>
    </location>
</feature>
<evidence type="ECO:0000313" key="2">
    <source>
        <dbReference type="EMBL" id="KIZ03537.1"/>
    </source>
</evidence>
<accession>A0A0D2MSX6</accession>
<feature type="region of interest" description="Disordered" evidence="1">
    <location>
        <begin position="1"/>
        <end position="120"/>
    </location>
</feature>
<feature type="compositionally biased region" description="Polar residues" evidence="1">
    <location>
        <begin position="208"/>
        <end position="218"/>
    </location>
</feature>
<dbReference type="Proteomes" id="UP000054498">
    <property type="component" value="Unassembled WGS sequence"/>
</dbReference>
<reference evidence="2 3" key="1">
    <citation type="journal article" date="2013" name="BMC Genomics">
        <title>Reconstruction of the lipid metabolism for the microalga Monoraphidium neglectum from its genome sequence reveals characteristics suitable for biofuel production.</title>
        <authorList>
            <person name="Bogen C."/>
            <person name="Al-Dilaimi A."/>
            <person name="Albersmeier A."/>
            <person name="Wichmann J."/>
            <person name="Grundmann M."/>
            <person name="Rupp O."/>
            <person name="Lauersen K.J."/>
            <person name="Blifernez-Klassen O."/>
            <person name="Kalinowski J."/>
            <person name="Goesmann A."/>
            <person name="Mussgnug J.H."/>
            <person name="Kruse O."/>
        </authorList>
    </citation>
    <scope>NUCLEOTIDE SEQUENCE [LARGE SCALE GENOMIC DNA]</scope>
    <source>
        <strain evidence="2 3">SAG 48.87</strain>
    </source>
</reference>